<dbReference type="InterPro" id="IPR046537">
    <property type="entry name" value="DUF6602"/>
</dbReference>
<feature type="non-terminal residue" evidence="2">
    <location>
        <position position="1"/>
    </location>
</feature>
<dbReference type="EMBL" id="DRBS01000017">
    <property type="protein sequence ID" value="HDD43310.1"/>
    <property type="molecule type" value="Genomic_DNA"/>
</dbReference>
<dbReference type="CDD" id="cd21173">
    <property type="entry name" value="NucC-like"/>
    <property type="match status" value="1"/>
</dbReference>
<name>A0A7C0Y5R4_DESA2</name>
<comment type="caution">
    <text evidence="2">The sequence shown here is derived from an EMBL/GenBank/DDBJ whole genome shotgun (WGS) entry which is preliminary data.</text>
</comment>
<proteinExistence type="predicted"/>
<evidence type="ECO:0000259" key="1">
    <source>
        <dbReference type="Pfam" id="PF20247"/>
    </source>
</evidence>
<accession>A0A7C0Y5R4</accession>
<organism evidence="2">
    <name type="scientific">Desulfofervidus auxilii</name>
    <dbReference type="NCBI Taxonomy" id="1621989"/>
    <lineage>
        <taxon>Bacteria</taxon>
        <taxon>Pseudomonadati</taxon>
        <taxon>Thermodesulfobacteriota</taxon>
        <taxon>Candidatus Desulfofervidia</taxon>
        <taxon>Candidatus Desulfofervidales</taxon>
        <taxon>Candidatus Desulfofervidaceae</taxon>
        <taxon>Candidatus Desulfofervidus</taxon>
    </lineage>
</organism>
<gene>
    <name evidence="2" type="ORF">ENG63_00410</name>
</gene>
<feature type="domain" description="DUF6602" evidence="1">
    <location>
        <begin position="13"/>
        <end position="110"/>
    </location>
</feature>
<dbReference type="Pfam" id="PF20247">
    <property type="entry name" value="DUF6602"/>
    <property type="match status" value="1"/>
</dbReference>
<protein>
    <recommendedName>
        <fullName evidence="1">DUF6602 domain-containing protein</fullName>
    </recommendedName>
</protein>
<dbReference type="Proteomes" id="UP000886289">
    <property type="component" value="Unassembled WGS sequence"/>
</dbReference>
<evidence type="ECO:0000313" key="2">
    <source>
        <dbReference type="EMBL" id="HDD43310.1"/>
    </source>
</evidence>
<reference evidence="2" key="1">
    <citation type="journal article" date="2020" name="mSystems">
        <title>Genome- and Community-Level Interaction Insights into Carbon Utilization and Element Cycling Functions of Hydrothermarchaeota in Hydrothermal Sediment.</title>
        <authorList>
            <person name="Zhou Z."/>
            <person name="Liu Y."/>
            <person name="Xu W."/>
            <person name="Pan J."/>
            <person name="Luo Z.H."/>
            <person name="Li M."/>
        </authorList>
    </citation>
    <scope>NUCLEOTIDE SEQUENCE [LARGE SCALE GENOMIC DNA]</scope>
    <source>
        <strain evidence="2">HyVt-233</strain>
    </source>
</reference>
<dbReference type="PANTHER" id="PTHR37103:SF1">
    <property type="entry name" value="DUF6602 DOMAIN-CONTAINING PROTEIN"/>
    <property type="match status" value="1"/>
</dbReference>
<sequence length="233" mass="27458">DTIKNRVRNLIGSSHWGEEGRYKEAILRNVIKRFLPSNLSIGTGFVIKKNNGNTQISNQIDIIIYNNTVPVLFSEGDFVITTYKNVKGIVEVKTKIKNNQLQEIIQKAETNGKLIRKNIFNGIFSYEYEDNINSENMDQAIKRAKGYVNHISLGPDVFIRFWKKEDRNRLRPPVKNCQNDFYNIYTIRDLSFSYFISNLLKLTCSSNLYDRWWFLYPIRETKEMHRLRTICLE</sequence>
<dbReference type="AlphaFoldDB" id="A0A7C0Y5R4"/>
<dbReference type="PANTHER" id="PTHR37103">
    <property type="entry name" value="PUTATIVE-RELATED"/>
    <property type="match status" value="1"/>
</dbReference>